<dbReference type="RefSeq" id="WP_109022352.1">
    <property type="nucleotide sequence ID" value="NZ_AP025029.1"/>
</dbReference>
<dbReference type="SUPFAM" id="SSF161111">
    <property type="entry name" value="Cation efflux protein transmembrane domain-like"/>
    <property type="match status" value="1"/>
</dbReference>
<keyword evidence="11" id="KW-1185">Reference proteome</keyword>
<dbReference type="InterPro" id="IPR002524">
    <property type="entry name" value="Cation_efflux"/>
</dbReference>
<dbReference type="Pfam" id="PF01545">
    <property type="entry name" value="Cation_efflux"/>
    <property type="match status" value="1"/>
</dbReference>
<keyword evidence="3 8" id="KW-0812">Transmembrane</keyword>
<dbReference type="InterPro" id="IPR058533">
    <property type="entry name" value="Cation_efflux_TM"/>
</dbReference>
<evidence type="ECO:0000256" key="7">
    <source>
        <dbReference type="SAM" id="MobiDB-lite"/>
    </source>
</evidence>
<evidence type="ECO:0000256" key="3">
    <source>
        <dbReference type="ARBA" id="ARBA00022692"/>
    </source>
</evidence>
<feature type="transmembrane region" description="Helical" evidence="8">
    <location>
        <begin position="28"/>
        <end position="48"/>
    </location>
</feature>
<dbReference type="PANTHER" id="PTHR45820">
    <property type="entry name" value="FI23527P1"/>
    <property type="match status" value="1"/>
</dbReference>
<dbReference type="NCBIfam" id="TIGR01297">
    <property type="entry name" value="CDF"/>
    <property type="match status" value="1"/>
</dbReference>
<protein>
    <submittedName>
        <fullName evidence="10">Cobalt transporter</fullName>
    </submittedName>
</protein>
<reference evidence="10 11" key="1">
    <citation type="submission" date="2021-08" db="EMBL/GenBank/DDBJ databases">
        <title>Complete genome sequence of Leptospira kobayashii strain E30.</title>
        <authorList>
            <person name="Nakao R."/>
            <person name="Nakamura S."/>
            <person name="Masuzawa T."/>
            <person name="Koizumi N."/>
        </authorList>
    </citation>
    <scope>NUCLEOTIDE SEQUENCE [LARGE SCALE GENOMIC DNA]</scope>
    <source>
        <strain evidence="10 11">E30</strain>
    </source>
</reference>
<evidence type="ECO:0000259" key="9">
    <source>
        <dbReference type="Pfam" id="PF01545"/>
    </source>
</evidence>
<dbReference type="Gene3D" id="1.20.1510.10">
    <property type="entry name" value="Cation efflux protein transmembrane domain"/>
    <property type="match status" value="1"/>
</dbReference>
<dbReference type="EMBL" id="AP025029">
    <property type="protein sequence ID" value="BDA80835.1"/>
    <property type="molecule type" value="Genomic_DNA"/>
</dbReference>
<feature type="transmembrane region" description="Helical" evidence="8">
    <location>
        <begin position="95"/>
        <end position="116"/>
    </location>
</feature>
<comment type="subcellular location">
    <subcellularLocation>
        <location evidence="1">Membrane</location>
        <topology evidence="1">Multi-pass membrane protein</topology>
    </subcellularLocation>
</comment>
<proteinExistence type="inferred from homology"/>
<dbReference type="PANTHER" id="PTHR45820:SF4">
    <property type="entry name" value="ZINC TRANSPORTER 63C, ISOFORM F"/>
    <property type="match status" value="1"/>
</dbReference>
<evidence type="ECO:0000256" key="8">
    <source>
        <dbReference type="SAM" id="Phobius"/>
    </source>
</evidence>
<evidence type="ECO:0000256" key="5">
    <source>
        <dbReference type="ARBA" id="ARBA00022989"/>
    </source>
</evidence>
<feature type="compositionally biased region" description="Basic residues" evidence="7">
    <location>
        <begin position="1"/>
        <end position="19"/>
    </location>
</feature>
<keyword evidence="6 8" id="KW-0472">Membrane</keyword>
<gene>
    <name evidence="10" type="ORF">LPTSP3_g37650</name>
</gene>
<feature type="transmembrane region" description="Helical" evidence="8">
    <location>
        <begin position="168"/>
        <end position="189"/>
    </location>
</feature>
<name>A0ABN6KP72_9LEPT</name>
<evidence type="ECO:0000256" key="4">
    <source>
        <dbReference type="ARBA" id="ARBA00022833"/>
    </source>
</evidence>
<feature type="region of interest" description="Disordered" evidence="7">
    <location>
        <begin position="1"/>
        <end position="21"/>
    </location>
</feature>
<organism evidence="10 11">
    <name type="scientific">Leptospira kobayashii</name>
    <dbReference type="NCBI Taxonomy" id="1917830"/>
    <lineage>
        <taxon>Bacteria</taxon>
        <taxon>Pseudomonadati</taxon>
        <taxon>Spirochaetota</taxon>
        <taxon>Spirochaetia</taxon>
        <taxon>Leptospirales</taxon>
        <taxon>Leptospiraceae</taxon>
        <taxon>Leptospira</taxon>
    </lineage>
</organism>
<keyword evidence="5 8" id="KW-1133">Transmembrane helix</keyword>
<evidence type="ECO:0000256" key="2">
    <source>
        <dbReference type="ARBA" id="ARBA00008873"/>
    </source>
</evidence>
<sequence length="307" mass="33998">MGSHHHHSHSGHSHNHHDHGKGEGAKNIALAFVINAGFTILEIVGGLLTNSMAVLSDGFHDLGDSLALGLAYAMEKKSSKRKTKNLTYGYKRFSILSAFVTSLILTSSAIMLSYFSFVKLWNPEPMEVSGVLGLAVLGLLVNGFGFLKLNASGGWNEKSVRLHLLEDVLGWALVLIMGVILKIVDWFWLDPLLSLGLNLFILSRSIPNLIQIGKIFLQYVPENLSVTDVENQIKTLDRSIVDVHDSRLWSLDGESHVYSGHIVIKSELQTLRYRMKNSIKSRLNEMGVAHVTLEFENPGETCKPQST</sequence>
<dbReference type="Proteomes" id="UP000245263">
    <property type="component" value="Chromosome 2"/>
</dbReference>
<evidence type="ECO:0000313" key="11">
    <source>
        <dbReference type="Proteomes" id="UP000245263"/>
    </source>
</evidence>
<accession>A0ABN6KP72</accession>
<dbReference type="InterPro" id="IPR027469">
    <property type="entry name" value="Cation_efflux_TMD_sf"/>
</dbReference>
<keyword evidence="4" id="KW-0862">Zinc</keyword>
<evidence type="ECO:0000313" key="10">
    <source>
        <dbReference type="EMBL" id="BDA80835.1"/>
    </source>
</evidence>
<feature type="transmembrane region" description="Helical" evidence="8">
    <location>
        <begin position="128"/>
        <end position="147"/>
    </location>
</feature>
<evidence type="ECO:0000256" key="6">
    <source>
        <dbReference type="ARBA" id="ARBA00023136"/>
    </source>
</evidence>
<evidence type="ECO:0000256" key="1">
    <source>
        <dbReference type="ARBA" id="ARBA00004141"/>
    </source>
</evidence>
<comment type="similarity">
    <text evidence="2">Belongs to the cation diffusion facilitator (CDF) transporter (TC 2.A.4) family. SLC30A subfamily.</text>
</comment>
<feature type="domain" description="Cation efflux protein transmembrane" evidence="9">
    <location>
        <begin position="29"/>
        <end position="210"/>
    </location>
</feature>